<protein>
    <submittedName>
        <fullName evidence="1">Uncharacterized protein</fullName>
    </submittedName>
</protein>
<reference evidence="1 2" key="1">
    <citation type="journal article" date="2022" name="Nat. Plants">
        <title>Genomes of leafy and leafless Platanthera orchids illuminate the evolution of mycoheterotrophy.</title>
        <authorList>
            <person name="Li M.H."/>
            <person name="Liu K.W."/>
            <person name="Li Z."/>
            <person name="Lu H.C."/>
            <person name="Ye Q.L."/>
            <person name="Zhang D."/>
            <person name="Wang J.Y."/>
            <person name="Li Y.F."/>
            <person name="Zhong Z.M."/>
            <person name="Liu X."/>
            <person name="Yu X."/>
            <person name="Liu D.K."/>
            <person name="Tu X.D."/>
            <person name="Liu B."/>
            <person name="Hao Y."/>
            <person name="Liao X.Y."/>
            <person name="Jiang Y.T."/>
            <person name="Sun W.H."/>
            <person name="Chen J."/>
            <person name="Chen Y.Q."/>
            <person name="Ai Y."/>
            <person name="Zhai J.W."/>
            <person name="Wu S.S."/>
            <person name="Zhou Z."/>
            <person name="Hsiao Y.Y."/>
            <person name="Wu W.L."/>
            <person name="Chen Y.Y."/>
            <person name="Lin Y.F."/>
            <person name="Hsu J.L."/>
            <person name="Li C.Y."/>
            <person name="Wang Z.W."/>
            <person name="Zhao X."/>
            <person name="Zhong W.Y."/>
            <person name="Ma X.K."/>
            <person name="Ma L."/>
            <person name="Huang J."/>
            <person name="Chen G.Z."/>
            <person name="Huang M.Z."/>
            <person name="Huang L."/>
            <person name="Peng D.H."/>
            <person name="Luo Y.B."/>
            <person name="Zou S.Q."/>
            <person name="Chen S.P."/>
            <person name="Lan S."/>
            <person name="Tsai W.C."/>
            <person name="Van de Peer Y."/>
            <person name="Liu Z.J."/>
        </authorList>
    </citation>
    <scope>NUCLEOTIDE SEQUENCE [LARGE SCALE GENOMIC DNA]</scope>
    <source>
        <strain evidence="1">Lor287</strain>
    </source>
</reference>
<dbReference type="EMBL" id="JBBWWQ010000008">
    <property type="protein sequence ID" value="KAK8940716.1"/>
    <property type="molecule type" value="Genomic_DNA"/>
</dbReference>
<accession>A0AAP0BII3</accession>
<name>A0AAP0BII3_9ASPA</name>
<sequence>MPHTPPSFATPSQSCAVASYRLNEGSASPPGSRSSTVLLPDLPAQPWRTSRARRQLLPVAPSPTKALAPHNLCSMIQPRPLSDNLAMVPARNAAMMPLPGSFSHGRASSSRD</sequence>
<evidence type="ECO:0000313" key="1">
    <source>
        <dbReference type="EMBL" id="KAK8940716.1"/>
    </source>
</evidence>
<evidence type="ECO:0000313" key="2">
    <source>
        <dbReference type="Proteomes" id="UP001418222"/>
    </source>
</evidence>
<gene>
    <name evidence="1" type="ORF">KSP39_PZI010560</name>
</gene>
<keyword evidence="2" id="KW-1185">Reference proteome</keyword>
<proteinExistence type="predicted"/>
<dbReference type="Proteomes" id="UP001418222">
    <property type="component" value="Unassembled WGS sequence"/>
</dbReference>
<organism evidence="1 2">
    <name type="scientific">Platanthera zijinensis</name>
    <dbReference type="NCBI Taxonomy" id="2320716"/>
    <lineage>
        <taxon>Eukaryota</taxon>
        <taxon>Viridiplantae</taxon>
        <taxon>Streptophyta</taxon>
        <taxon>Embryophyta</taxon>
        <taxon>Tracheophyta</taxon>
        <taxon>Spermatophyta</taxon>
        <taxon>Magnoliopsida</taxon>
        <taxon>Liliopsida</taxon>
        <taxon>Asparagales</taxon>
        <taxon>Orchidaceae</taxon>
        <taxon>Orchidoideae</taxon>
        <taxon>Orchideae</taxon>
        <taxon>Orchidinae</taxon>
        <taxon>Platanthera</taxon>
    </lineage>
</organism>
<comment type="caution">
    <text evidence="1">The sequence shown here is derived from an EMBL/GenBank/DDBJ whole genome shotgun (WGS) entry which is preliminary data.</text>
</comment>
<dbReference type="AlphaFoldDB" id="A0AAP0BII3"/>